<organism evidence="7 8">
    <name type="scientific">Anguilla anguilla</name>
    <name type="common">European freshwater eel</name>
    <name type="synonym">Muraena anguilla</name>
    <dbReference type="NCBI Taxonomy" id="7936"/>
    <lineage>
        <taxon>Eukaryota</taxon>
        <taxon>Metazoa</taxon>
        <taxon>Chordata</taxon>
        <taxon>Craniata</taxon>
        <taxon>Vertebrata</taxon>
        <taxon>Euteleostomi</taxon>
        <taxon>Actinopterygii</taxon>
        <taxon>Neopterygii</taxon>
        <taxon>Teleostei</taxon>
        <taxon>Anguilliformes</taxon>
        <taxon>Anguillidae</taxon>
        <taxon>Anguilla</taxon>
    </lineage>
</organism>
<feature type="region of interest" description="Disordered" evidence="6">
    <location>
        <begin position="1"/>
        <end position="60"/>
    </location>
</feature>
<dbReference type="PANTHER" id="PTHR24200:SF7">
    <property type="entry name" value="MICROTUBULE-ASSOCIATED TUMOR SUPPRESSOR 1"/>
    <property type="match status" value="1"/>
</dbReference>
<dbReference type="InterPro" id="IPR051293">
    <property type="entry name" value="MTUS1/CCDC69"/>
</dbReference>
<evidence type="ECO:0000313" key="8">
    <source>
        <dbReference type="Proteomes" id="UP001044222"/>
    </source>
</evidence>
<comment type="caution">
    <text evidence="7">The sequence shown here is derived from an EMBL/GenBank/DDBJ whole genome shotgun (WGS) entry which is preliminary data.</text>
</comment>
<dbReference type="GO" id="GO:0005634">
    <property type="term" value="C:nucleus"/>
    <property type="evidence" value="ECO:0007669"/>
    <property type="project" value="UniProtKB-SubCell"/>
</dbReference>
<protein>
    <submittedName>
        <fullName evidence="7">Uncharacterized protein</fullName>
    </submittedName>
</protein>
<comment type="similarity">
    <text evidence="2">Belongs to the MTUS1 family.</text>
</comment>
<dbReference type="GO" id="GO:0008017">
    <property type="term" value="F:microtubule binding"/>
    <property type="evidence" value="ECO:0007669"/>
    <property type="project" value="TreeGrafter"/>
</dbReference>
<name>A0A9D3M9L8_ANGAN</name>
<dbReference type="PANTHER" id="PTHR24200">
    <property type="entry name" value="TOUCAN, ISOFORM A"/>
    <property type="match status" value="1"/>
</dbReference>
<gene>
    <name evidence="7" type="ORF">ANANG_G00134250</name>
</gene>
<sequence length="157" mass="16925">MQEEHGRVPLSGPEQAAAGEPRTQAPAATPAPPDLLPADTKPPGAELHRPRADGGAGGKRLQQLKKLLASGNRRFEAVAVVIQHVVAEREEAEKQKRELSQELLALRGELAPSSPSLSLSRTVPRHSSPKVSAPHFVTLEWVHQPNESRLADYPGAR</sequence>
<accession>A0A9D3M9L8</accession>
<reference evidence="7" key="1">
    <citation type="submission" date="2021-01" db="EMBL/GenBank/DDBJ databases">
        <title>A chromosome-scale assembly of European eel, Anguilla anguilla.</title>
        <authorList>
            <person name="Henkel C."/>
            <person name="Jong-Raadsen S.A."/>
            <person name="Dufour S."/>
            <person name="Weltzien F.-A."/>
            <person name="Palstra A.P."/>
            <person name="Pelster B."/>
            <person name="Spaink H.P."/>
            <person name="Van Den Thillart G.E."/>
            <person name="Jansen H."/>
            <person name="Zahm M."/>
            <person name="Klopp C."/>
            <person name="Cedric C."/>
            <person name="Louis A."/>
            <person name="Berthelot C."/>
            <person name="Parey E."/>
            <person name="Roest Crollius H."/>
            <person name="Montfort J."/>
            <person name="Robinson-Rechavi M."/>
            <person name="Bucao C."/>
            <person name="Bouchez O."/>
            <person name="Gislard M."/>
            <person name="Lluch J."/>
            <person name="Milhes M."/>
            <person name="Lampietro C."/>
            <person name="Lopez Roques C."/>
            <person name="Donnadieu C."/>
            <person name="Braasch I."/>
            <person name="Desvignes T."/>
            <person name="Postlethwait J."/>
            <person name="Bobe J."/>
            <person name="Guiguen Y."/>
            <person name="Dirks R."/>
        </authorList>
    </citation>
    <scope>NUCLEOTIDE SEQUENCE</scope>
    <source>
        <strain evidence="7">Tag_6206</strain>
        <tissue evidence="7">Liver</tissue>
    </source>
</reference>
<evidence type="ECO:0000256" key="1">
    <source>
        <dbReference type="ARBA" id="ARBA00004123"/>
    </source>
</evidence>
<feature type="coiled-coil region" evidence="5">
    <location>
        <begin position="82"/>
        <end position="109"/>
    </location>
</feature>
<evidence type="ECO:0000256" key="5">
    <source>
        <dbReference type="SAM" id="Coils"/>
    </source>
</evidence>
<dbReference type="Proteomes" id="UP001044222">
    <property type="component" value="Chromosome 7"/>
</dbReference>
<proteinExistence type="inferred from homology"/>
<evidence type="ECO:0000256" key="4">
    <source>
        <dbReference type="ARBA" id="ARBA00023242"/>
    </source>
</evidence>
<feature type="region of interest" description="Disordered" evidence="6">
    <location>
        <begin position="110"/>
        <end position="130"/>
    </location>
</feature>
<evidence type="ECO:0000256" key="2">
    <source>
        <dbReference type="ARBA" id="ARBA00007585"/>
    </source>
</evidence>
<evidence type="ECO:0000313" key="7">
    <source>
        <dbReference type="EMBL" id="KAG5845012.1"/>
    </source>
</evidence>
<keyword evidence="3 5" id="KW-0175">Coiled coil</keyword>
<keyword evidence="4" id="KW-0539">Nucleus</keyword>
<dbReference type="GO" id="GO:0005737">
    <property type="term" value="C:cytoplasm"/>
    <property type="evidence" value="ECO:0007669"/>
    <property type="project" value="TreeGrafter"/>
</dbReference>
<comment type="subcellular location">
    <subcellularLocation>
        <location evidence="1">Nucleus</location>
    </subcellularLocation>
</comment>
<keyword evidence="8" id="KW-1185">Reference proteome</keyword>
<evidence type="ECO:0000256" key="6">
    <source>
        <dbReference type="SAM" id="MobiDB-lite"/>
    </source>
</evidence>
<dbReference type="EMBL" id="JAFIRN010000007">
    <property type="protein sequence ID" value="KAG5845012.1"/>
    <property type="molecule type" value="Genomic_DNA"/>
</dbReference>
<dbReference type="AlphaFoldDB" id="A0A9D3M9L8"/>
<evidence type="ECO:0000256" key="3">
    <source>
        <dbReference type="ARBA" id="ARBA00023054"/>
    </source>
</evidence>